<name>A0A6J8DN02_MYTCO</name>
<dbReference type="Proteomes" id="UP000507470">
    <property type="component" value="Unassembled WGS sequence"/>
</dbReference>
<evidence type="ECO:0000313" key="3">
    <source>
        <dbReference type="EMBL" id="CAC5410003.1"/>
    </source>
</evidence>
<dbReference type="OrthoDB" id="10357098at2759"/>
<proteinExistence type="predicted"/>
<organism evidence="3 4">
    <name type="scientific">Mytilus coruscus</name>
    <name type="common">Sea mussel</name>
    <dbReference type="NCBI Taxonomy" id="42192"/>
    <lineage>
        <taxon>Eukaryota</taxon>
        <taxon>Metazoa</taxon>
        <taxon>Spiralia</taxon>
        <taxon>Lophotrochozoa</taxon>
        <taxon>Mollusca</taxon>
        <taxon>Bivalvia</taxon>
        <taxon>Autobranchia</taxon>
        <taxon>Pteriomorphia</taxon>
        <taxon>Mytilida</taxon>
        <taxon>Mytiloidea</taxon>
        <taxon>Mytilidae</taxon>
        <taxon>Mytilinae</taxon>
        <taxon>Mytilus</taxon>
    </lineage>
</organism>
<feature type="domain" description="DZIP3-like HEPN" evidence="2">
    <location>
        <begin position="653"/>
        <end position="771"/>
    </location>
</feature>
<keyword evidence="4" id="KW-1185">Reference proteome</keyword>
<protein>
    <recommendedName>
        <fullName evidence="2">DZIP3-like HEPN domain-containing protein</fullName>
    </recommendedName>
</protein>
<keyword evidence="1" id="KW-0812">Transmembrane</keyword>
<accession>A0A6J8DN02</accession>
<dbReference type="EMBL" id="CACVKT020007664">
    <property type="protein sequence ID" value="CAC5410003.1"/>
    <property type="molecule type" value="Genomic_DNA"/>
</dbReference>
<dbReference type="Pfam" id="PF18738">
    <property type="entry name" value="HEPN_DZIP3"/>
    <property type="match status" value="1"/>
</dbReference>
<reference evidence="3 4" key="1">
    <citation type="submission" date="2020-06" db="EMBL/GenBank/DDBJ databases">
        <authorList>
            <person name="Li R."/>
            <person name="Bekaert M."/>
        </authorList>
    </citation>
    <scope>NUCLEOTIDE SEQUENCE [LARGE SCALE GENOMIC DNA]</scope>
    <source>
        <strain evidence="4">wild</strain>
    </source>
</reference>
<keyword evidence="1" id="KW-1133">Transmembrane helix</keyword>
<evidence type="ECO:0000313" key="4">
    <source>
        <dbReference type="Proteomes" id="UP000507470"/>
    </source>
</evidence>
<evidence type="ECO:0000259" key="2">
    <source>
        <dbReference type="Pfam" id="PF18738"/>
    </source>
</evidence>
<feature type="transmembrane region" description="Helical" evidence="1">
    <location>
        <begin position="505"/>
        <end position="527"/>
    </location>
</feature>
<feature type="transmembrane region" description="Helical" evidence="1">
    <location>
        <begin position="267"/>
        <end position="286"/>
    </location>
</feature>
<evidence type="ECO:0000256" key="1">
    <source>
        <dbReference type="SAM" id="Phobius"/>
    </source>
</evidence>
<keyword evidence="1" id="KW-0472">Membrane</keyword>
<dbReference type="InterPro" id="IPR041249">
    <property type="entry name" value="HEPN_DZIP3"/>
</dbReference>
<sequence length="1303" mass="151933">MDLTPEENNFLVAVHALSNSVYPVIRKEFDRLCPYQELEKIRMDMYEQHNAQYYYDSHKDGRKSIKKRIYLTQIQQQQLFSPKQEESKNIDLELMIYILKRRIEEEYKQDSVGQLEVIDNIRKEIFQSSSGVLNETRFQDMIKSIREAVVHFGGEFYEDKVINIHQIQNINFLKSPFCGRFCRFCIKHQHEICILFLTRVLKEDVAIFSWYEVVAKMILLSVAIVSQKSVSVTSLEHYFERPNNVRSCKKKDQKVMTLKNKICCCTFAFTCLFILTFMVFAESYNFECPSHASWKLRAHLKCNNTWKYFCLYNNVEGKYVEGCNGPDWDRKGSKRIYAGDFSRGKCLRNRFQPFSYWTNGSVSDCIFVKSTCSAEGQVVYKDNSSKEDTACRCDNVKNYSFIKNPKHICFCIPSQEDCSCYIKSCPVNYTLSAGYSCIQNNFKEETKCSDITKFNKTSKENICVLRIFCRFNKTSEENTIVYMGNNLFSKTTSTLKSSTRTAASILLCICIILTIGICMCAILFHVWTSEKLQPLKKYIQGKQKGLFMSVLSPKCFGEHDGIVRSKADGDKGTSVEVNDIVYRESDETCESKSVQKQYNNVSSRVRNVRVEVHRSVNLGELATDEVHFLRLIHLLFRVTCPVVRMIFNYEIQPDQLRKILDKNKLKMLIRYRKKDAIIHDLQWGLLYGRQDTAATSDDFDLRLMTYLMSTLTNIDVGDLYPVESDTRVGAMLSRIKFITNETTQNLEGKLSEDLFNQHWDDIGQAVLKLVSFCELNVENDQEKMRLIDRLHVLNPIDIDDKTLRIFIYMSEIFPAMILQQLISEYCTSKQITIEDLLKEAKHQLHHKRKKADICCTCKTELSSNYKPISEKDWKAFYEINKSSDSHFCKSNPRNCSESFVPKSIYTGDLSVAKVLILNIPYILTYMISRLCVNGFDTFLLQNKHTLYHSMEAKLCCKCNTLSSENTERSFISINEWNKLFIKDVIACQSSYKDCYCQYSVRKGTKQSDIDDTLLSKIFHVAGPIYILNKIEQDPLLYFLNWTVDDQPLRSALIDLVNMIEDRKFSGSVTSFILPRSDVTIANQKDTRMWISKHLRPHKARTEQQLQILVHNEDGLNVKSVQIPKGFSLPLRTKTITDLTTEENNFLVVVYGLIKIIYPLIKTEFETQCPDYVFDEIRVGIFKQSIENNGSDEKHNNRDKRMRLTQVQRQLFSRTREEIKNFDFELMVNILKKRLNYKWNSEYINQINIIEKIRREIVYSSSGILNHSNFKDIMTRINKAVSYFGGEIYMKDLTRLEHIHNILE</sequence>
<gene>
    <name evidence="3" type="ORF">MCOR_43212</name>
</gene>